<dbReference type="Proteomes" id="UP001605036">
    <property type="component" value="Unassembled WGS sequence"/>
</dbReference>
<evidence type="ECO:0000313" key="2">
    <source>
        <dbReference type="EMBL" id="KAL2654146.1"/>
    </source>
</evidence>
<proteinExistence type="predicted"/>
<evidence type="ECO:0000313" key="3">
    <source>
        <dbReference type="Proteomes" id="UP001605036"/>
    </source>
</evidence>
<protein>
    <submittedName>
        <fullName evidence="2">Uncharacterized protein</fullName>
    </submittedName>
</protein>
<name>A0ABD1ZSW7_9MARC</name>
<reference evidence="2 3" key="1">
    <citation type="submission" date="2024-09" db="EMBL/GenBank/DDBJ databases">
        <title>Chromosome-scale assembly of Riccia fluitans.</title>
        <authorList>
            <person name="Paukszto L."/>
            <person name="Sawicki J."/>
            <person name="Karawczyk K."/>
            <person name="Piernik-Szablinska J."/>
            <person name="Szczecinska M."/>
            <person name="Mazdziarz M."/>
        </authorList>
    </citation>
    <scope>NUCLEOTIDE SEQUENCE [LARGE SCALE GENOMIC DNA]</scope>
    <source>
        <strain evidence="2">Rf_01</strain>
        <tissue evidence="2">Aerial parts of the thallus</tissue>
    </source>
</reference>
<dbReference type="AlphaFoldDB" id="A0ABD1ZSW7"/>
<evidence type="ECO:0000256" key="1">
    <source>
        <dbReference type="SAM" id="MobiDB-lite"/>
    </source>
</evidence>
<comment type="caution">
    <text evidence="2">The sequence shown here is derived from an EMBL/GenBank/DDBJ whole genome shotgun (WGS) entry which is preliminary data.</text>
</comment>
<gene>
    <name evidence="2" type="ORF">R1flu_022274</name>
</gene>
<dbReference type="EMBL" id="JBHFFA010000001">
    <property type="protein sequence ID" value="KAL2654146.1"/>
    <property type="molecule type" value="Genomic_DNA"/>
</dbReference>
<organism evidence="2 3">
    <name type="scientific">Riccia fluitans</name>
    <dbReference type="NCBI Taxonomy" id="41844"/>
    <lineage>
        <taxon>Eukaryota</taxon>
        <taxon>Viridiplantae</taxon>
        <taxon>Streptophyta</taxon>
        <taxon>Embryophyta</taxon>
        <taxon>Marchantiophyta</taxon>
        <taxon>Marchantiopsida</taxon>
        <taxon>Marchantiidae</taxon>
        <taxon>Marchantiales</taxon>
        <taxon>Ricciaceae</taxon>
        <taxon>Riccia</taxon>
    </lineage>
</organism>
<accession>A0ABD1ZSW7</accession>
<feature type="region of interest" description="Disordered" evidence="1">
    <location>
        <begin position="128"/>
        <end position="157"/>
    </location>
</feature>
<keyword evidence="3" id="KW-1185">Reference proteome</keyword>
<sequence>MAQEKVCYCRLETTAPGYGGVPKLEESKFLQEAIDSDKTGFKDLLVRPVAGCAAAVDTEVGPAATVGITASTDGASLESSDRRRMPWTSGTHTAYQWKRRHVQNVLKLYFTIGDCLSRKALRKWVNKATSSGSYPGRGAPKSASIPYEAVSGKESSE</sequence>